<dbReference type="SUPFAM" id="SSF48403">
    <property type="entry name" value="Ankyrin repeat"/>
    <property type="match status" value="1"/>
</dbReference>
<dbReference type="PANTHER" id="PTHR24198">
    <property type="entry name" value="ANKYRIN REPEAT AND PROTEIN KINASE DOMAIN-CONTAINING PROTEIN"/>
    <property type="match status" value="1"/>
</dbReference>
<dbReference type="OrthoDB" id="448455at2759"/>
<proteinExistence type="predicted"/>
<name>A0A0P7B3Y4_9HYPO</name>
<dbReference type="InterPro" id="IPR036770">
    <property type="entry name" value="Ankyrin_rpt-contain_sf"/>
</dbReference>
<evidence type="ECO:0000256" key="2">
    <source>
        <dbReference type="ARBA" id="ARBA00023043"/>
    </source>
</evidence>
<feature type="domain" description="Nephrocystin 3-like N-terminal" evidence="5">
    <location>
        <begin position="183"/>
        <end position="343"/>
    </location>
</feature>
<evidence type="ECO:0000313" key="6">
    <source>
        <dbReference type="EMBL" id="KPM36223.1"/>
    </source>
</evidence>
<dbReference type="Pfam" id="PF24883">
    <property type="entry name" value="NPHP3_N"/>
    <property type="match status" value="1"/>
</dbReference>
<dbReference type="Pfam" id="PF12796">
    <property type="entry name" value="Ank_2"/>
    <property type="match status" value="3"/>
</dbReference>
<dbReference type="InterPro" id="IPR002110">
    <property type="entry name" value="Ankyrin_rpt"/>
</dbReference>
<keyword evidence="7" id="KW-1185">Reference proteome</keyword>
<dbReference type="STRING" id="78410.A0A0P7B3Y4"/>
<organism evidence="6 7">
    <name type="scientific">Neonectria ditissima</name>
    <dbReference type="NCBI Taxonomy" id="78410"/>
    <lineage>
        <taxon>Eukaryota</taxon>
        <taxon>Fungi</taxon>
        <taxon>Dikarya</taxon>
        <taxon>Ascomycota</taxon>
        <taxon>Pezizomycotina</taxon>
        <taxon>Sordariomycetes</taxon>
        <taxon>Hypocreomycetidae</taxon>
        <taxon>Hypocreales</taxon>
        <taxon>Nectriaceae</taxon>
        <taxon>Neonectria</taxon>
    </lineage>
</organism>
<protein>
    <submittedName>
        <fullName evidence="6">Uncharacterized protein</fullName>
    </submittedName>
</protein>
<accession>A0A0P7B3Y4</accession>
<dbReference type="Pfam" id="PF22939">
    <property type="entry name" value="WHD_GPIID"/>
    <property type="match status" value="1"/>
</dbReference>
<feature type="repeat" description="ANK" evidence="3">
    <location>
        <begin position="843"/>
        <end position="876"/>
    </location>
</feature>
<comment type="caution">
    <text evidence="6">The sequence shown here is derived from an EMBL/GenBank/DDBJ whole genome shotgun (WGS) entry which is preliminary data.</text>
</comment>
<feature type="repeat" description="ANK" evidence="3">
    <location>
        <begin position="877"/>
        <end position="910"/>
    </location>
</feature>
<dbReference type="SMART" id="SM00248">
    <property type="entry name" value="ANK"/>
    <property type="match status" value="12"/>
</dbReference>
<feature type="repeat" description="ANK" evidence="3">
    <location>
        <begin position="810"/>
        <end position="842"/>
    </location>
</feature>
<dbReference type="InterPro" id="IPR027417">
    <property type="entry name" value="P-loop_NTPase"/>
</dbReference>
<evidence type="ECO:0000256" key="3">
    <source>
        <dbReference type="PROSITE-ProRule" id="PRU00023"/>
    </source>
</evidence>
<feature type="repeat" description="ANK" evidence="3">
    <location>
        <begin position="1049"/>
        <end position="1082"/>
    </location>
</feature>
<dbReference type="PRINTS" id="PR01415">
    <property type="entry name" value="ANKYRIN"/>
</dbReference>
<sequence>MGDPLSTAASIIAVLQLSASVVGYINTAVGATKDRKRLREEVRACEYILLQLKEEADDSREGATWLQTIETLEAPDGPLRRLWTALKTVKSKLGLKKGLQKTLTGLKWPFGEKEVEKLLATIEREKTLLELALHNNSGNLINTIRQDQNEEKATQKRDKILKWLSRIDYTSQQSDYIARRQAGTGQWFLSSVEFTTWVKSPKQTLFCPGIPGAGKTIITSIVIDKLTTLFEGCESVGIAYVYCDFKRHSDQTAEFLLRGLLQQLSQRQRSLPDCVEALYSKGTPSFHDISRALQSVCRLYAKVFVVVDAIDECQVSNGHRSTLLKEIFALQAQYKVNIFATSRFIPEITQIFINSQSLEIRARLEDVQKYLDGHILQLPSFVQQRPELQAEIKSGIAKAVDGMYDASFSDSSFLHVNLPHRFLLAQFHLDSLVGKRSAKAIRVALARLPSGPDAYVKTYEEALKRIDSQVVDQVDLAKQALSWIVCARRAVSTTEFRHALAVEIGEPKFDDENMSAIEDIISVCAGLLTFDAESNIIRLVHYTTQEFFTRKQKEWLPHAHADIAHTCLAYLSFDVFETGFIDSDEDWNDRLQFNPLYTYAAYEWGHHARIAATETDQAANPEPPERGQTLEFRTADTLQRSILSFLDNHNKLASPNQALFRSTRWSFQHQFRPVHLTAMHTAAYFGLGDIVVSLLQQNHNPDTRDICGRTPLWFAAENGHVIVVKILLQTSGVEPQSKDSEFGKSPLYVAAEGGHYEVVQLLLAKQGVDPMSRDTRRSTPLAQASAGGYNAVVELLLVQGGVDLMSRDDDGRTPILGAAAGGHEKVVKLLLANGADPNSRDLEGRTPLIEAACGGHENIVKMLLIWNGIRREAKDKHNRTPLSWAVRENNEAIVSLLLAQDGIDINCRDVDGNSPLFDAAEHGRQAIFEMLLAREEIELDSKNNQGETPLSAASTYGFDGIVKLLLAKDQVDPDSRDRGGRTPLHSAAAWGHIAVVELLVARSGADANTRGNSGRPLLSLAAERGRQAAATTQILLAKGGVDVNSKSKSGRTSLSIAVLNGKAKVVEGLLAVEGIDLNATDKDGKTALDLAIEAKENLAIGQDPWQDEMREKSAEDIVVRLLSDAKLS</sequence>
<dbReference type="AlphaFoldDB" id="A0A0P7B3Y4"/>
<dbReference type="Proteomes" id="UP000050424">
    <property type="component" value="Unassembled WGS sequence"/>
</dbReference>
<reference evidence="6 7" key="1">
    <citation type="submission" date="2015-09" db="EMBL/GenBank/DDBJ databases">
        <title>Draft genome of a European isolate of the apple canker pathogen Neonectria ditissima.</title>
        <authorList>
            <person name="Gomez-Cortecero A."/>
            <person name="Harrison R.J."/>
            <person name="Armitage A.D."/>
        </authorList>
    </citation>
    <scope>NUCLEOTIDE SEQUENCE [LARGE SCALE GENOMIC DNA]</scope>
    <source>
        <strain evidence="6 7">R09/05</strain>
    </source>
</reference>
<dbReference type="Gene3D" id="1.25.40.20">
    <property type="entry name" value="Ankyrin repeat-containing domain"/>
    <property type="match status" value="5"/>
</dbReference>
<feature type="repeat" description="ANK" evidence="3">
    <location>
        <begin position="979"/>
        <end position="1012"/>
    </location>
</feature>
<dbReference type="InterPro" id="IPR054471">
    <property type="entry name" value="GPIID_WHD"/>
</dbReference>
<dbReference type="PROSITE" id="PS50297">
    <property type="entry name" value="ANK_REP_REGION"/>
    <property type="match status" value="5"/>
</dbReference>
<gene>
    <name evidence="6" type="ORF">AK830_g10354</name>
</gene>
<feature type="repeat" description="ANK" evidence="3">
    <location>
        <begin position="742"/>
        <end position="775"/>
    </location>
</feature>
<dbReference type="EMBL" id="LKCW01000213">
    <property type="protein sequence ID" value="KPM36223.1"/>
    <property type="molecule type" value="Genomic_DNA"/>
</dbReference>
<keyword evidence="1" id="KW-0677">Repeat</keyword>
<dbReference type="PANTHER" id="PTHR24198:SF165">
    <property type="entry name" value="ANKYRIN REPEAT-CONTAINING PROTEIN-RELATED"/>
    <property type="match status" value="1"/>
</dbReference>
<evidence type="ECO:0000259" key="5">
    <source>
        <dbReference type="Pfam" id="PF24883"/>
    </source>
</evidence>
<feature type="domain" description="GPI inositol-deacylase winged helix" evidence="4">
    <location>
        <begin position="475"/>
        <end position="552"/>
    </location>
</feature>
<keyword evidence="2 3" id="KW-0040">ANK repeat</keyword>
<evidence type="ECO:0000256" key="1">
    <source>
        <dbReference type="ARBA" id="ARBA00022737"/>
    </source>
</evidence>
<feature type="repeat" description="ANK" evidence="3">
    <location>
        <begin position="707"/>
        <end position="729"/>
    </location>
</feature>
<evidence type="ECO:0000259" key="4">
    <source>
        <dbReference type="Pfam" id="PF22939"/>
    </source>
</evidence>
<dbReference type="PROSITE" id="PS50088">
    <property type="entry name" value="ANK_REPEAT"/>
    <property type="match status" value="7"/>
</dbReference>
<dbReference type="SUPFAM" id="SSF52540">
    <property type="entry name" value="P-loop containing nucleoside triphosphate hydrolases"/>
    <property type="match status" value="1"/>
</dbReference>
<dbReference type="Pfam" id="PF13857">
    <property type="entry name" value="Ank_5"/>
    <property type="match status" value="1"/>
</dbReference>
<dbReference type="Gene3D" id="3.40.50.300">
    <property type="entry name" value="P-loop containing nucleotide triphosphate hydrolases"/>
    <property type="match status" value="1"/>
</dbReference>
<evidence type="ECO:0000313" key="7">
    <source>
        <dbReference type="Proteomes" id="UP000050424"/>
    </source>
</evidence>
<dbReference type="InterPro" id="IPR056884">
    <property type="entry name" value="NPHP3-like_N"/>
</dbReference>